<gene>
    <name evidence="3" type="ORF">GGX14DRAFT_458542</name>
</gene>
<name>A0AAD6YEI0_9AGAR</name>
<organism evidence="3 4">
    <name type="scientific">Mycena pura</name>
    <dbReference type="NCBI Taxonomy" id="153505"/>
    <lineage>
        <taxon>Eukaryota</taxon>
        <taxon>Fungi</taxon>
        <taxon>Dikarya</taxon>
        <taxon>Basidiomycota</taxon>
        <taxon>Agaricomycotina</taxon>
        <taxon>Agaricomycetes</taxon>
        <taxon>Agaricomycetidae</taxon>
        <taxon>Agaricales</taxon>
        <taxon>Marasmiineae</taxon>
        <taxon>Mycenaceae</taxon>
        <taxon>Mycena</taxon>
    </lineage>
</organism>
<dbReference type="InterPro" id="IPR001680">
    <property type="entry name" value="WD40_rpt"/>
</dbReference>
<feature type="repeat" description="WD" evidence="1">
    <location>
        <begin position="242"/>
        <end position="283"/>
    </location>
</feature>
<dbReference type="PANTHER" id="PTHR19879">
    <property type="entry name" value="TRANSCRIPTION INITIATION FACTOR TFIID"/>
    <property type="match status" value="1"/>
</dbReference>
<feature type="signal peptide" evidence="2">
    <location>
        <begin position="1"/>
        <end position="25"/>
    </location>
</feature>
<dbReference type="InterPro" id="IPR011047">
    <property type="entry name" value="Quinoprotein_ADH-like_sf"/>
</dbReference>
<protein>
    <submittedName>
        <fullName evidence="3">Quinon protein alcohol dehydrogenase-like superfamily</fullName>
    </submittedName>
</protein>
<dbReference type="PROSITE" id="PS50294">
    <property type="entry name" value="WD_REPEATS_REGION"/>
    <property type="match status" value="3"/>
</dbReference>
<dbReference type="InterPro" id="IPR015943">
    <property type="entry name" value="WD40/YVTN_repeat-like_dom_sf"/>
</dbReference>
<feature type="repeat" description="WD" evidence="1">
    <location>
        <begin position="333"/>
        <end position="357"/>
    </location>
</feature>
<dbReference type="SMART" id="SM00320">
    <property type="entry name" value="WD40"/>
    <property type="match status" value="4"/>
</dbReference>
<dbReference type="EMBL" id="JARJCW010000043">
    <property type="protein sequence ID" value="KAJ7205512.1"/>
    <property type="molecule type" value="Genomic_DNA"/>
</dbReference>
<evidence type="ECO:0000313" key="4">
    <source>
        <dbReference type="Proteomes" id="UP001219525"/>
    </source>
</evidence>
<dbReference type="Proteomes" id="UP001219525">
    <property type="component" value="Unassembled WGS sequence"/>
</dbReference>
<keyword evidence="2" id="KW-0732">Signal</keyword>
<proteinExistence type="predicted"/>
<feature type="repeat" description="WD" evidence="1">
    <location>
        <begin position="284"/>
        <end position="325"/>
    </location>
</feature>
<evidence type="ECO:0000256" key="1">
    <source>
        <dbReference type="PROSITE-ProRule" id="PRU00221"/>
    </source>
</evidence>
<keyword evidence="4" id="KW-1185">Reference proteome</keyword>
<reference evidence="3" key="1">
    <citation type="submission" date="2023-03" db="EMBL/GenBank/DDBJ databases">
        <title>Massive genome expansion in bonnet fungi (Mycena s.s.) driven by repeated elements and novel gene families across ecological guilds.</title>
        <authorList>
            <consortium name="Lawrence Berkeley National Laboratory"/>
            <person name="Harder C.B."/>
            <person name="Miyauchi S."/>
            <person name="Viragh M."/>
            <person name="Kuo A."/>
            <person name="Thoen E."/>
            <person name="Andreopoulos B."/>
            <person name="Lu D."/>
            <person name="Skrede I."/>
            <person name="Drula E."/>
            <person name="Henrissat B."/>
            <person name="Morin E."/>
            <person name="Kohler A."/>
            <person name="Barry K."/>
            <person name="LaButti K."/>
            <person name="Morin E."/>
            <person name="Salamov A."/>
            <person name="Lipzen A."/>
            <person name="Mereny Z."/>
            <person name="Hegedus B."/>
            <person name="Baldrian P."/>
            <person name="Stursova M."/>
            <person name="Weitz H."/>
            <person name="Taylor A."/>
            <person name="Grigoriev I.V."/>
            <person name="Nagy L.G."/>
            <person name="Martin F."/>
            <person name="Kauserud H."/>
        </authorList>
    </citation>
    <scope>NUCLEOTIDE SEQUENCE</scope>
    <source>
        <strain evidence="3">9144</strain>
    </source>
</reference>
<evidence type="ECO:0000313" key="3">
    <source>
        <dbReference type="EMBL" id="KAJ7205512.1"/>
    </source>
</evidence>
<accession>A0AAD6YEI0</accession>
<dbReference type="Pfam" id="PF00400">
    <property type="entry name" value="WD40"/>
    <property type="match status" value="4"/>
</dbReference>
<dbReference type="PANTHER" id="PTHR19879:SF9">
    <property type="entry name" value="TRANSCRIPTION INITIATION FACTOR TFIID SUBUNIT 5"/>
    <property type="match status" value="1"/>
</dbReference>
<feature type="non-terminal residue" evidence="3">
    <location>
        <position position="357"/>
    </location>
</feature>
<evidence type="ECO:0000256" key="2">
    <source>
        <dbReference type="SAM" id="SignalP"/>
    </source>
</evidence>
<comment type="caution">
    <text evidence="3">The sequence shown here is derived from an EMBL/GenBank/DDBJ whole genome shotgun (WGS) entry which is preliminary data.</text>
</comment>
<dbReference type="SUPFAM" id="SSF50998">
    <property type="entry name" value="Quinoprotein alcohol dehydrogenase-like"/>
    <property type="match status" value="1"/>
</dbReference>
<dbReference type="AlphaFoldDB" id="A0AAD6YEI0"/>
<dbReference type="PROSITE" id="PS50082">
    <property type="entry name" value="WD_REPEATS_2"/>
    <property type="match status" value="3"/>
</dbReference>
<feature type="chain" id="PRO_5041919809" evidence="2">
    <location>
        <begin position="26"/>
        <end position="357"/>
    </location>
</feature>
<dbReference type="Gene3D" id="2.130.10.10">
    <property type="entry name" value="YVTN repeat-like/Quinoprotein amine dehydrogenase"/>
    <property type="match status" value="2"/>
</dbReference>
<keyword evidence="1" id="KW-0853">WD repeat</keyword>
<sequence>MVSPLQCILSLLPFLLSTMATPAVGRQEFLGASKLVDDIQWPTTSKSWVSKLTRIETNGNIAGAVAVSENSTLVATVVGREIRVYDVGSSCLLRTLRGHAGFIRALEFQPGGSKLISGSTRYGNSIEQAVRVWDLDARDSELPNISDDAAKAAVAGASHILLRHWSVEDIKSANLQENIAEVILKAQITVDVRNGRAFFGELPNFEARAFSRDGSSFLYLPHRQTVAVVDIDTLAERFRLTGDSHTDGVMWAETSPNGTVIATSSWDKTVRIWSMESGKLVHILRGARGQSWAGAFSPNGELVAAGAGDGMVRIWRIETGELLHTLGNFPGWVRSLSFSPDSRHLAAGASGGTLKVF</sequence>